<dbReference type="Proteomes" id="UP000600365">
    <property type="component" value="Unassembled WGS sequence"/>
</dbReference>
<keyword evidence="4" id="KW-1185">Reference proteome</keyword>
<dbReference type="PANTHER" id="PTHR12526:SF636">
    <property type="entry name" value="BLL3647 PROTEIN"/>
    <property type="match status" value="1"/>
</dbReference>
<evidence type="ECO:0000259" key="2">
    <source>
        <dbReference type="Pfam" id="PF11997"/>
    </source>
</evidence>
<feature type="domain" description="DUF3492" evidence="2">
    <location>
        <begin position="208"/>
        <end position="303"/>
    </location>
</feature>
<organism evidence="3 4">
    <name type="scientific">Streptomyces albiflavescens</name>
    <dbReference type="NCBI Taxonomy" id="1623582"/>
    <lineage>
        <taxon>Bacteria</taxon>
        <taxon>Bacillati</taxon>
        <taxon>Actinomycetota</taxon>
        <taxon>Actinomycetes</taxon>
        <taxon>Kitasatosporales</taxon>
        <taxon>Streptomycetaceae</taxon>
        <taxon>Streptomyces</taxon>
    </lineage>
</organism>
<accession>A0A917YAR1</accession>
<dbReference type="EMBL" id="BMMM01000012">
    <property type="protein sequence ID" value="GGN78677.1"/>
    <property type="molecule type" value="Genomic_DNA"/>
</dbReference>
<proteinExistence type="predicted"/>
<sequence length="590" mass="62525">MRIGLLTEGGYPYVSGDARLWCDRLVRGLGQHEFDIYALSRSERQEDEGWIQLPPQVSRVRTAPLWTAEDDGMVYGRRARRRFADAYGELAAAMCEGPGIPDADVRATGGPGVAGRAEAPGGPAASDGVEADRFGSALYGLAELARDEGGLVGALRSEGAVRALERACRAPGALRAARTARVPDLLAVAAHVERALRPLSLDWYEDDGLDSVDLCHAAAGGAAALPGLLARHFSGVPLLVTEYGVQLRAHYLASTTVGEVPAVRALLAAFHGRLAAEVYRAAALITPGNTHARRWQERCGADRAKLRTVYPGMEASRFAEVGENAEGSRCADPDTLVWVGRIEPAKDLISLLHSFAEIRKEEPKTRLRIVGAAADGPEGTTYLAHCKALAAQLFPDEAEGVHAVGDNPVSFEEIGGPEVPSLAEAYASGAVIVLSSVVEGFPISLVEAMFCGRATVSTDVGAVVEVIGGTGLVVPPRNPRALAEACVALLRDSERRERLGAAARARALELFTVEQNIAAFHGIYLEIVSHSPVRRVVVDDEGEPLPFGVPAEAHVPGRWTETRLMSTGRPRWAAGAPVRATVPLVAGEGA</sequence>
<dbReference type="PANTHER" id="PTHR12526">
    <property type="entry name" value="GLYCOSYLTRANSFERASE"/>
    <property type="match status" value="1"/>
</dbReference>
<keyword evidence="3" id="KW-0808">Transferase</keyword>
<dbReference type="SUPFAM" id="SSF53756">
    <property type="entry name" value="UDP-Glycosyltransferase/glycogen phosphorylase"/>
    <property type="match status" value="1"/>
</dbReference>
<dbReference type="InterPro" id="IPR022622">
    <property type="entry name" value="DUF3492"/>
</dbReference>
<evidence type="ECO:0000313" key="3">
    <source>
        <dbReference type="EMBL" id="GGN78677.1"/>
    </source>
</evidence>
<dbReference type="Pfam" id="PF11997">
    <property type="entry name" value="DUF3492"/>
    <property type="match status" value="2"/>
</dbReference>
<dbReference type="GO" id="GO:0016757">
    <property type="term" value="F:glycosyltransferase activity"/>
    <property type="evidence" value="ECO:0007669"/>
    <property type="project" value="TreeGrafter"/>
</dbReference>
<name>A0A917YAR1_9ACTN</name>
<dbReference type="AlphaFoldDB" id="A0A917YAR1"/>
<evidence type="ECO:0000256" key="1">
    <source>
        <dbReference type="ARBA" id="ARBA00021292"/>
    </source>
</evidence>
<dbReference type="RefSeq" id="WP_229703477.1">
    <property type="nucleotide sequence ID" value="NZ_BMMM01000012.1"/>
</dbReference>
<dbReference type="Gene3D" id="3.40.50.2000">
    <property type="entry name" value="Glycogen Phosphorylase B"/>
    <property type="match status" value="2"/>
</dbReference>
<comment type="caution">
    <text evidence="3">The sequence shown here is derived from an EMBL/GenBank/DDBJ whole genome shotgun (WGS) entry which is preliminary data.</text>
</comment>
<gene>
    <name evidence="3" type="ORF">GCM10011579_062120</name>
</gene>
<protein>
    <recommendedName>
        <fullName evidence="1">D-inositol 3-phosphate glycosyltransferase</fullName>
    </recommendedName>
</protein>
<reference evidence="3 4" key="1">
    <citation type="journal article" date="2014" name="Int. J. Syst. Evol. Microbiol.">
        <title>Complete genome sequence of Corynebacterium casei LMG S-19264T (=DSM 44701T), isolated from a smear-ripened cheese.</title>
        <authorList>
            <consortium name="US DOE Joint Genome Institute (JGI-PGF)"/>
            <person name="Walter F."/>
            <person name="Albersmeier A."/>
            <person name="Kalinowski J."/>
            <person name="Ruckert C."/>
        </authorList>
    </citation>
    <scope>NUCLEOTIDE SEQUENCE [LARGE SCALE GENOMIC DNA]</scope>
    <source>
        <strain evidence="3 4">CGMCC 4.7111</strain>
    </source>
</reference>
<feature type="domain" description="DUF3492" evidence="2">
    <location>
        <begin position="1"/>
        <end position="97"/>
    </location>
</feature>
<evidence type="ECO:0000313" key="4">
    <source>
        <dbReference type="Proteomes" id="UP000600365"/>
    </source>
</evidence>
<dbReference type="Pfam" id="PF13692">
    <property type="entry name" value="Glyco_trans_1_4"/>
    <property type="match status" value="1"/>
</dbReference>